<evidence type="ECO:0000256" key="4">
    <source>
        <dbReference type="ARBA" id="ARBA00022989"/>
    </source>
</evidence>
<dbReference type="NCBIfam" id="TIGR04409">
    <property type="entry name" value="LptC_YrbK"/>
    <property type="match status" value="1"/>
</dbReference>
<accession>A0A6S6RVN1</accession>
<evidence type="ECO:0000256" key="5">
    <source>
        <dbReference type="ARBA" id="ARBA00023136"/>
    </source>
</evidence>
<dbReference type="InterPro" id="IPR052363">
    <property type="entry name" value="LPS_export_LptC"/>
</dbReference>
<organism evidence="6">
    <name type="scientific">uncultured Thiotrichaceae bacterium</name>
    <dbReference type="NCBI Taxonomy" id="298394"/>
    <lineage>
        <taxon>Bacteria</taxon>
        <taxon>Pseudomonadati</taxon>
        <taxon>Pseudomonadota</taxon>
        <taxon>Gammaproteobacteria</taxon>
        <taxon>Thiotrichales</taxon>
        <taxon>Thiotrichaceae</taxon>
        <taxon>environmental samples</taxon>
    </lineage>
</organism>
<evidence type="ECO:0000256" key="3">
    <source>
        <dbReference type="ARBA" id="ARBA00022692"/>
    </source>
</evidence>
<dbReference type="GO" id="GO:0005886">
    <property type="term" value="C:plasma membrane"/>
    <property type="evidence" value="ECO:0007669"/>
    <property type="project" value="InterPro"/>
</dbReference>
<evidence type="ECO:0000256" key="2">
    <source>
        <dbReference type="ARBA" id="ARBA00022519"/>
    </source>
</evidence>
<dbReference type="InterPro" id="IPR026265">
    <property type="entry name" value="LptC"/>
</dbReference>
<sequence>MRKSHIVLVLGLLAVIMISNLEDYISSPEFSFGEQDSDAVDYYLTDFKLSAVTDEGKISHTMSGDYLAHWQQRKSSFIIKPQFVSNDDGGTQVATQADAVLLWAEEALLNHETNIAELNGKVRLVVDSDKSPQLTLETSQLNYQIDNKHITTTEEVRIITPQVQLSGTGLDSKLDESYLRLNNNVKSTYQAN</sequence>
<dbReference type="GO" id="GO:0030288">
    <property type="term" value="C:outer membrane-bounded periplasmic space"/>
    <property type="evidence" value="ECO:0007669"/>
    <property type="project" value="TreeGrafter"/>
</dbReference>
<keyword evidence="5" id="KW-0472">Membrane</keyword>
<keyword evidence="1" id="KW-1003">Cell membrane</keyword>
<dbReference type="PANTHER" id="PTHR37481">
    <property type="entry name" value="LIPOPOLYSACCHARIDE EXPORT SYSTEM PROTEIN LPTC"/>
    <property type="match status" value="1"/>
</dbReference>
<proteinExistence type="predicted"/>
<dbReference type="Pfam" id="PF06835">
    <property type="entry name" value="LptC"/>
    <property type="match status" value="1"/>
</dbReference>
<evidence type="ECO:0000256" key="1">
    <source>
        <dbReference type="ARBA" id="ARBA00022475"/>
    </source>
</evidence>
<evidence type="ECO:0000313" key="6">
    <source>
        <dbReference type="EMBL" id="CAA6799890.1"/>
    </source>
</evidence>
<dbReference type="GO" id="GO:0015221">
    <property type="term" value="F:lipopolysaccharide transmembrane transporter activity"/>
    <property type="evidence" value="ECO:0007669"/>
    <property type="project" value="InterPro"/>
</dbReference>
<reference evidence="6" key="1">
    <citation type="submission" date="2020-01" db="EMBL/GenBank/DDBJ databases">
        <authorList>
            <person name="Meier V. D."/>
            <person name="Meier V D."/>
        </authorList>
    </citation>
    <scope>NUCLEOTIDE SEQUENCE</scope>
    <source>
        <strain evidence="6">HLG_WM_MAG_09</strain>
    </source>
</reference>
<dbReference type="Gene3D" id="2.60.450.10">
    <property type="entry name" value="Lipopolysaccharide (LPS) transport protein A like domain"/>
    <property type="match status" value="1"/>
</dbReference>
<dbReference type="AlphaFoldDB" id="A0A6S6RVN1"/>
<dbReference type="PANTHER" id="PTHR37481:SF1">
    <property type="entry name" value="LIPOPOLYSACCHARIDE EXPORT SYSTEM PROTEIN LPTC"/>
    <property type="match status" value="1"/>
</dbReference>
<keyword evidence="2" id="KW-0997">Cell inner membrane</keyword>
<protein>
    <submittedName>
        <fullName evidence="6">LPS export ABC transporter protein LptC</fullName>
    </submittedName>
</protein>
<name>A0A6S6RVN1_9GAMM</name>
<dbReference type="InterPro" id="IPR010664">
    <property type="entry name" value="LipoPS_assembly_LptC-rel"/>
</dbReference>
<dbReference type="GO" id="GO:0017089">
    <property type="term" value="F:glycolipid transfer activity"/>
    <property type="evidence" value="ECO:0007669"/>
    <property type="project" value="TreeGrafter"/>
</dbReference>
<dbReference type="EMBL" id="CACVAT010000007">
    <property type="protein sequence ID" value="CAA6799890.1"/>
    <property type="molecule type" value="Genomic_DNA"/>
</dbReference>
<keyword evidence="4" id="KW-1133">Transmembrane helix</keyword>
<gene>
    <name evidence="6" type="ORF">HELGO_WM27747</name>
</gene>
<keyword evidence="3" id="KW-0812">Transmembrane</keyword>